<keyword evidence="2 5" id="KW-0812">Transmembrane</keyword>
<organism evidence="7 8">
    <name type="scientific">Thermodesulfovibrio aggregans</name>
    <dbReference type="NCBI Taxonomy" id="86166"/>
    <lineage>
        <taxon>Bacteria</taxon>
        <taxon>Pseudomonadati</taxon>
        <taxon>Nitrospirota</taxon>
        <taxon>Thermodesulfovibrionia</taxon>
        <taxon>Thermodesulfovibrionales</taxon>
        <taxon>Thermodesulfovibrionaceae</taxon>
        <taxon>Thermodesulfovibrio</taxon>
    </lineage>
</organism>
<keyword evidence="3 5" id="KW-1133">Transmembrane helix</keyword>
<feature type="transmembrane region" description="Helical" evidence="5">
    <location>
        <begin position="157"/>
        <end position="177"/>
    </location>
</feature>
<reference evidence="8" key="1">
    <citation type="submission" date="2016-01" db="EMBL/GenBank/DDBJ databases">
        <title>Draft genome sequence of Thermodesulfovibrio aggregans strain TGE-P1.</title>
        <authorList>
            <person name="Sekiguchi Y."/>
            <person name="Ohashi A."/>
            <person name="Matsuura N."/>
            <person name="Tourlousse M.D."/>
        </authorList>
    </citation>
    <scope>NUCLEOTIDE SEQUENCE [LARGE SCALE GENOMIC DNA]</scope>
    <source>
        <strain evidence="8">TGE-P1</strain>
    </source>
</reference>
<dbReference type="Gene3D" id="1.20.144.10">
    <property type="entry name" value="Phosphatidic acid phosphatase type 2/haloperoxidase"/>
    <property type="match status" value="1"/>
</dbReference>
<dbReference type="EMBL" id="BCNO01000003">
    <property type="protein sequence ID" value="GAQ95668.1"/>
    <property type="molecule type" value="Genomic_DNA"/>
</dbReference>
<keyword evidence="4 5" id="KW-0472">Membrane</keyword>
<evidence type="ECO:0000256" key="2">
    <source>
        <dbReference type="ARBA" id="ARBA00022692"/>
    </source>
</evidence>
<feature type="transmembrane region" description="Helical" evidence="5">
    <location>
        <begin position="68"/>
        <end position="89"/>
    </location>
</feature>
<dbReference type="STRING" id="86166.TAGGR_3141"/>
<dbReference type="Pfam" id="PF14378">
    <property type="entry name" value="PAP2_3"/>
    <property type="match status" value="1"/>
</dbReference>
<feature type="transmembrane region" description="Helical" evidence="5">
    <location>
        <begin position="265"/>
        <end position="285"/>
    </location>
</feature>
<dbReference type="GO" id="GO:0016020">
    <property type="term" value="C:membrane"/>
    <property type="evidence" value="ECO:0007669"/>
    <property type="project" value="UniProtKB-SubCell"/>
</dbReference>
<evidence type="ECO:0000256" key="3">
    <source>
        <dbReference type="ARBA" id="ARBA00022989"/>
    </source>
</evidence>
<accession>A0A0U9HS66</accession>
<dbReference type="PANTHER" id="PTHR31310:SF7">
    <property type="entry name" value="PA-PHOSPHATASE RELATED-FAMILY PROTEIN DDB_G0268928"/>
    <property type="match status" value="1"/>
</dbReference>
<evidence type="ECO:0000313" key="7">
    <source>
        <dbReference type="EMBL" id="GAQ95668.1"/>
    </source>
</evidence>
<dbReference type="PANTHER" id="PTHR31310">
    <property type="match status" value="1"/>
</dbReference>
<dbReference type="SMART" id="SM00014">
    <property type="entry name" value="acidPPc"/>
    <property type="match status" value="1"/>
</dbReference>
<sequence>MLKRLFSIQPAFQLNIIFFAVMSAVVFIFSDKIYYFSNFFVLYISMVIFQFFLIRVPENALTSFIKNIGFPVLSVLIAFDTVGELIPYINPEDIDMVLLKIDYSILGFYPYLYFDKIANPLLTEIMQISYCFYYFLPFIIGIYLIKNGDRKEFYRALFIVLLCYYLSYIGYILFPALGPRYSIAHVFKNELNGLFLADKIRDFLNSLEGIKRDAFPSGHVAISLVVLFLMWKYSKKLFLLCSIPVLFLIISTIYCRYHYFADVLSGIFLSVVTFIAGNLYYNFWLSKNGNTFIKR</sequence>
<dbReference type="Proteomes" id="UP000054976">
    <property type="component" value="Unassembled WGS sequence"/>
</dbReference>
<evidence type="ECO:0000256" key="4">
    <source>
        <dbReference type="ARBA" id="ARBA00023136"/>
    </source>
</evidence>
<feature type="transmembrane region" description="Helical" evidence="5">
    <location>
        <begin position="125"/>
        <end position="145"/>
    </location>
</feature>
<evidence type="ECO:0000256" key="1">
    <source>
        <dbReference type="ARBA" id="ARBA00004141"/>
    </source>
</evidence>
<dbReference type="InterPro" id="IPR026841">
    <property type="entry name" value="Aur1/Ipt1"/>
</dbReference>
<feature type="transmembrane region" description="Helical" evidence="5">
    <location>
        <begin position="214"/>
        <end position="231"/>
    </location>
</feature>
<proteinExistence type="predicted"/>
<gene>
    <name evidence="7" type="ORF">TAGGR_3141</name>
</gene>
<evidence type="ECO:0000313" key="8">
    <source>
        <dbReference type="Proteomes" id="UP000054976"/>
    </source>
</evidence>
<dbReference type="AlphaFoldDB" id="A0A0U9HS66"/>
<feature type="transmembrane region" description="Helical" evidence="5">
    <location>
        <begin position="35"/>
        <end position="56"/>
    </location>
</feature>
<feature type="transmembrane region" description="Helical" evidence="5">
    <location>
        <begin position="238"/>
        <end position="259"/>
    </location>
</feature>
<name>A0A0U9HS66_9BACT</name>
<protein>
    <submittedName>
        <fullName evidence="7">PAP2 superfamily protein</fullName>
    </submittedName>
</protein>
<comment type="caution">
    <text evidence="7">The sequence shown here is derived from an EMBL/GenBank/DDBJ whole genome shotgun (WGS) entry which is preliminary data.</text>
</comment>
<keyword evidence="8" id="KW-1185">Reference proteome</keyword>
<dbReference type="InterPro" id="IPR000326">
    <property type="entry name" value="PAP2/HPO"/>
</dbReference>
<feature type="transmembrane region" description="Helical" evidence="5">
    <location>
        <begin position="12"/>
        <end position="29"/>
    </location>
</feature>
<dbReference type="SUPFAM" id="SSF48317">
    <property type="entry name" value="Acid phosphatase/Vanadium-dependent haloperoxidase"/>
    <property type="match status" value="1"/>
</dbReference>
<evidence type="ECO:0000259" key="6">
    <source>
        <dbReference type="SMART" id="SM00014"/>
    </source>
</evidence>
<dbReference type="InterPro" id="IPR036938">
    <property type="entry name" value="PAP2/HPO_sf"/>
</dbReference>
<dbReference type="InterPro" id="IPR052185">
    <property type="entry name" value="IPC_Synthase-Related"/>
</dbReference>
<comment type="subcellular location">
    <subcellularLocation>
        <location evidence="1">Membrane</location>
        <topology evidence="1">Multi-pass membrane protein</topology>
    </subcellularLocation>
</comment>
<evidence type="ECO:0000256" key="5">
    <source>
        <dbReference type="SAM" id="Phobius"/>
    </source>
</evidence>
<feature type="domain" description="Phosphatidic acid phosphatase type 2/haloperoxidase" evidence="6">
    <location>
        <begin position="156"/>
        <end position="278"/>
    </location>
</feature>